<dbReference type="OMA" id="EVFWLQG"/>
<organism evidence="2 3">
    <name type="scientific">Exaiptasia diaphana</name>
    <name type="common">Tropical sea anemone</name>
    <name type="synonym">Aiptasia pulchella</name>
    <dbReference type="NCBI Taxonomy" id="2652724"/>
    <lineage>
        <taxon>Eukaryota</taxon>
        <taxon>Metazoa</taxon>
        <taxon>Cnidaria</taxon>
        <taxon>Anthozoa</taxon>
        <taxon>Hexacorallia</taxon>
        <taxon>Actiniaria</taxon>
        <taxon>Aiptasiidae</taxon>
        <taxon>Exaiptasia</taxon>
    </lineage>
</organism>
<dbReference type="Pfam" id="PF20408">
    <property type="entry name" value="Abhydrolase_11"/>
    <property type="match status" value="1"/>
</dbReference>
<protein>
    <recommendedName>
        <fullName evidence="1">KANL3/Tex30 alpha/beta hydrolase-like domain-containing protein</fullName>
    </recommendedName>
</protein>
<dbReference type="PANTHER" id="PTHR13136:SF11">
    <property type="entry name" value="TESTIS-EXPRESSED PROTEIN 30"/>
    <property type="match status" value="1"/>
</dbReference>
<keyword evidence="3" id="KW-1185">Reference proteome</keyword>
<evidence type="ECO:0000313" key="3">
    <source>
        <dbReference type="Proteomes" id="UP000887567"/>
    </source>
</evidence>
<feature type="domain" description="KANL3/Tex30 alpha/beta hydrolase-like" evidence="1">
    <location>
        <begin position="32"/>
        <end position="212"/>
    </location>
</feature>
<dbReference type="Gene3D" id="3.40.50.1820">
    <property type="entry name" value="alpha/beta hydrolase"/>
    <property type="match status" value="1"/>
</dbReference>
<dbReference type="PANTHER" id="PTHR13136">
    <property type="entry name" value="TESTIS DEVELOPMENT PROTEIN PRTD"/>
    <property type="match status" value="1"/>
</dbReference>
<accession>A0A913X8T3</accession>
<evidence type="ECO:0000259" key="1">
    <source>
        <dbReference type="Pfam" id="PF20408"/>
    </source>
</evidence>
<dbReference type="InterPro" id="IPR029058">
    <property type="entry name" value="AB_hydrolase_fold"/>
</dbReference>
<sequence>MALRKVNVTIPVEDREIDGVINAPCRSSWSGTAVVLTHGAGGDMNFHHLEKIASRLAQTGILCLRFTCRTPNFKYRVRCFERAVMFLHEYSDFSIQKCIIAGRSMGARVAAELATISSLTNQFIFGVACLSYPLHPQRRTHELRMSSIIHLGVPVLFVSGTKDTFCRRDLMENVLEKMGVNWTMHWVDNADHSLNINGKPNDEVIDLMCDWVVKWCQSVFMAER</sequence>
<proteinExistence type="predicted"/>
<evidence type="ECO:0000313" key="2">
    <source>
        <dbReference type="EnsemblMetazoa" id="XP_020900193.1"/>
    </source>
</evidence>
<dbReference type="Proteomes" id="UP000887567">
    <property type="component" value="Unplaced"/>
</dbReference>
<name>A0A913X8T3_EXADI</name>
<reference evidence="2" key="1">
    <citation type="submission" date="2022-11" db="UniProtKB">
        <authorList>
            <consortium name="EnsemblMetazoa"/>
        </authorList>
    </citation>
    <scope>IDENTIFICATION</scope>
</reference>
<dbReference type="SUPFAM" id="SSF53474">
    <property type="entry name" value="alpha/beta-Hydrolases"/>
    <property type="match status" value="1"/>
</dbReference>
<dbReference type="RefSeq" id="XP_020900193.1">
    <property type="nucleotide sequence ID" value="XM_021044534.2"/>
</dbReference>
<dbReference type="InterPro" id="IPR046879">
    <property type="entry name" value="KANL3/Tex30_Abhydrolase"/>
</dbReference>
<dbReference type="OrthoDB" id="6415022at2759"/>
<dbReference type="AlphaFoldDB" id="A0A913X8T3"/>
<dbReference type="EnsemblMetazoa" id="XM_021044534.2">
    <property type="protein sequence ID" value="XP_020900193.1"/>
    <property type="gene ID" value="LOC110238852"/>
</dbReference>
<dbReference type="KEGG" id="epa:110238852"/>
<dbReference type="GeneID" id="110238852"/>
<dbReference type="InterPro" id="IPR026555">
    <property type="entry name" value="NSL3/Tex30"/>
</dbReference>